<sequence>MLCLASKSAGANNYIFCAMYLCQAPGLLIPMSHSIRQSGKSTIASLTRFISAPSHTKLYGGIVCNNPRYYNMSLQLPICMWGRSLEWSDVKVIMWF</sequence>
<dbReference type="Proteomes" id="UP000016936">
    <property type="component" value="Unassembled WGS sequence"/>
</dbReference>
<organism evidence="1 2">
    <name type="scientific">Cochliobolus heterostrophus (strain C5 / ATCC 48332 / race O)</name>
    <name type="common">Southern corn leaf blight fungus</name>
    <name type="synonym">Bipolaris maydis</name>
    <dbReference type="NCBI Taxonomy" id="701091"/>
    <lineage>
        <taxon>Eukaryota</taxon>
        <taxon>Fungi</taxon>
        <taxon>Dikarya</taxon>
        <taxon>Ascomycota</taxon>
        <taxon>Pezizomycotina</taxon>
        <taxon>Dothideomycetes</taxon>
        <taxon>Pleosporomycetidae</taxon>
        <taxon>Pleosporales</taxon>
        <taxon>Pleosporineae</taxon>
        <taxon>Pleosporaceae</taxon>
        <taxon>Bipolaris</taxon>
    </lineage>
</organism>
<gene>
    <name evidence="1" type="ORF">COCHEDRAFT_1191934</name>
</gene>
<evidence type="ECO:0000313" key="2">
    <source>
        <dbReference type="Proteomes" id="UP000016936"/>
    </source>
</evidence>
<dbReference type="HOGENOM" id="CLU_2503815_0_0_1"/>
<protein>
    <submittedName>
        <fullName evidence="1">Uncharacterized protein</fullName>
    </submittedName>
</protein>
<dbReference type="AlphaFoldDB" id="M2U9G0"/>
<reference evidence="2" key="2">
    <citation type="journal article" date="2013" name="PLoS Genet.">
        <title>Comparative genome structure, secondary metabolite, and effector coding capacity across Cochliobolus pathogens.</title>
        <authorList>
            <person name="Condon B.J."/>
            <person name="Leng Y."/>
            <person name="Wu D."/>
            <person name="Bushley K.E."/>
            <person name="Ohm R.A."/>
            <person name="Otillar R."/>
            <person name="Martin J."/>
            <person name="Schackwitz W."/>
            <person name="Grimwood J."/>
            <person name="MohdZainudin N."/>
            <person name="Xue C."/>
            <person name="Wang R."/>
            <person name="Manning V.A."/>
            <person name="Dhillon B."/>
            <person name="Tu Z.J."/>
            <person name="Steffenson B.J."/>
            <person name="Salamov A."/>
            <person name="Sun H."/>
            <person name="Lowry S."/>
            <person name="LaButti K."/>
            <person name="Han J."/>
            <person name="Copeland A."/>
            <person name="Lindquist E."/>
            <person name="Barry K."/>
            <person name="Schmutz J."/>
            <person name="Baker S.E."/>
            <person name="Ciuffetti L.M."/>
            <person name="Grigoriev I.V."/>
            <person name="Zhong S."/>
            <person name="Turgeon B.G."/>
        </authorList>
    </citation>
    <scope>NUCLEOTIDE SEQUENCE [LARGE SCALE GENOMIC DNA]</scope>
    <source>
        <strain evidence="2">C5 / ATCC 48332 / race O</strain>
    </source>
</reference>
<keyword evidence="2" id="KW-1185">Reference proteome</keyword>
<dbReference type="EMBL" id="KB445571">
    <property type="protein sequence ID" value="EMD95219.1"/>
    <property type="molecule type" value="Genomic_DNA"/>
</dbReference>
<proteinExistence type="predicted"/>
<name>M2U9G0_COCH5</name>
<reference evidence="1 2" key="1">
    <citation type="journal article" date="2012" name="PLoS Pathog.">
        <title>Diverse lifestyles and strategies of plant pathogenesis encoded in the genomes of eighteen Dothideomycetes fungi.</title>
        <authorList>
            <person name="Ohm R.A."/>
            <person name="Feau N."/>
            <person name="Henrissat B."/>
            <person name="Schoch C.L."/>
            <person name="Horwitz B.A."/>
            <person name="Barry K.W."/>
            <person name="Condon B.J."/>
            <person name="Copeland A.C."/>
            <person name="Dhillon B."/>
            <person name="Glaser F."/>
            <person name="Hesse C.N."/>
            <person name="Kosti I."/>
            <person name="LaButti K."/>
            <person name="Lindquist E.A."/>
            <person name="Lucas S."/>
            <person name="Salamov A.A."/>
            <person name="Bradshaw R.E."/>
            <person name="Ciuffetti L."/>
            <person name="Hamelin R.C."/>
            <person name="Kema G.H.J."/>
            <person name="Lawrence C."/>
            <person name="Scott J.A."/>
            <person name="Spatafora J.W."/>
            <person name="Turgeon B.G."/>
            <person name="de Wit P.J.G.M."/>
            <person name="Zhong S."/>
            <person name="Goodwin S.B."/>
            <person name="Grigoriev I.V."/>
        </authorList>
    </citation>
    <scope>NUCLEOTIDE SEQUENCE [LARGE SCALE GENOMIC DNA]</scope>
    <source>
        <strain evidence="2">C5 / ATCC 48332 / race O</strain>
    </source>
</reference>
<evidence type="ECO:0000313" key="1">
    <source>
        <dbReference type="EMBL" id="EMD95219.1"/>
    </source>
</evidence>
<accession>M2U9G0</accession>